<evidence type="ECO:0000313" key="9">
    <source>
        <dbReference type="EMBL" id="GAA3181383.1"/>
    </source>
</evidence>
<keyword evidence="4 7" id="KW-1133">Transmembrane helix</keyword>
<evidence type="ECO:0000256" key="5">
    <source>
        <dbReference type="ARBA" id="ARBA00023136"/>
    </source>
</evidence>
<dbReference type="EMBL" id="BAAAVV010000014">
    <property type="protein sequence ID" value="GAA3181383.1"/>
    <property type="molecule type" value="Genomic_DNA"/>
</dbReference>
<evidence type="ECO:0000313" key="10">
    <source>
        <dbReference type="Proteomes" id="UP001499924"/>
    </source>
</evidence>
<keyword evidence="5 7" id="KW-0472">Membrane</keyword>
<evidence type="ECO:0000259" key="8">
    <source>
        <dbReference type="Pfam" id="PF05425"/>
    </source>
</evidence>
<feature type="transmembrane region" description="Helical" evidence="7">
    <location>
        <begin position="316"/>
        <end position="336"/>
    </location>
</feature>
<evidence type="ECO:0000256" key="7">
    <source>
        <dbReference type="SAM" id="Phobius"/>
    </source>
</evidence>
<reference evidence="10" key="1">
    <citation type="journal article" date="2019" name="Int. J. Syst. Evol. Microbiol.">
        <title>The Global Catalogue of Microorganisms (GCM) 10K type strain sequencing project: providing services to taxonomists for standard genome sequencing and annotation.</title>
        <authorList>
            <consortium name="The Broad Institute Genomics Platform"/>
            <consortium name="The Broad Institute Genome Sequencing Center for Infectious Disease"/>
            <person name="Wu L."/>
            <person name="Ma J."/>
        </authorList>
    </citation>
    <scope>NUCLEOTIDE SEQUENCE [LARGE SCALE GENOMIC DNA]</scope>
    <source>
        <strain evidence="10">JCM 15614</strain>
    </source>
</reference>
<feature type="transmembrane region" description="Helical" evidence="7">
    <location>
        <begin position="23"/>
        <end position="46"/>
    </location>
</feature>
<dbReference type="Proteomes" id="UP001499924">
    <property type="component" value="Unassembled WGS sequence"/>
</dbReference>
<sequence length="453" mass="45323">MTVLDRPPIAPDREDADDVRRPIPGVTVALSLAGLLVVLSVALAVGAGGPASGGALVDRVLPVSRLVGRIAALGTVGALLFAAVLRPSAAPLPAGSRGALRAASVWATAWAAATAVAALLTLSQLVGPGAITPAVLWTFVSGLPAGRAALVVLAVSVLVAALARRSRSPVGAGALLVLAAAGVVVPAVLTGHSAEADHHLLAVTGLGLHVLAASLWVGGLLALLVHGRGRDDLAPAATRFSAVALACFVATGTSGVLAAWLILDDLGPSAVLASGYGWLLAAKTAALTLLGVIGWWHRRRTLPRLRAGRPGSFRRFAAVEAGVMLATVALAVALSASPPPADGSGSAPPAAATAPAPASPGVEDMSGHDHGDLSVTVLVDETRFHVSAPVDAGSRVTVHNATATEVTITAQDGSFDVVVPGHALMTFPAPDQPGAYRFTSRHSSSFTGVLVVR</sequence>
<feature type="transmembrane region" description="Helical" evidence="7">
    <location>
        <begin position="145"/>
        <end position="163"/>
    </location>
</feature>
<comment type="caution">
    <text evidence="9">The sequence shown here is derived from an EMBL/GenBank/DDBJ whole genome shotgun (WGS) entry which is preliminary data.</text>
</comment>
<dbReference type="Pfam" id="PF05425">
    <property type="entry name" value="CopD"/>
    <property type="match status" value="1"/>
</dbReference>
<protein>
    <recommendedName>
        <fullName evidence="8">Copper resistance protein D domain-containing protein</fullName>
    </recommendedName>
</protein>
<feature type="compositionally biased region" description="Low complexity" evidence="6">
    <location>
        <begin position="339"/>
        <end position="361"/>
    </location>
</feature>
<feature type="transmembrane region" description="Helical" evidence="7">
    <location>
        <begin position="66"/>
        <end position="85"/>
    </location>
</feature>
<dbReference type="PANTHER" id="PTHR34820:SF4">
    <property type="entry name" value="INNER MEMBRANE PROTEIN YEBZ"/>
    <property type="match status" value="1"/>
</dbReference>
<evidence type="ECO:0000256" key="6">
    <source>
        <dbReference type="SAM" id="MobiDB-lite"/>
    </source>
</evidence>
<dbReference type="RefSeq" id="WP_344690774.1">
    <property type="nucleotide sequence ID" value="NZ_BAAAVV010000014.1"/>
</dbReference>
<feature type="domain" description="Copper resistance protein D" evidence="8">
    <location>
        <begin position="236"/>
        <end position="334"/>
    </location>
</feature>
<feature type="transmembrane region" description="Helical" evidence="7">
    <location>
        <begin position="275"/>
        <end position="296"/>
    </location>
</feature>
<comment type="subcellular location">
    <subcellularLocation>
        <location evidence="1">Cell membrane</location>
        <topology evidence="1">Multi-pass membrane protein</topology>
    </subcellularLocation>
</comment>
<evidence type="ECO:0000256" key="2">
    <source>
        <dbReference type="ARBA" id="ARBA00022475"/>
    </source>
</evidence>
<feature type="transmembrane region" description="Helical" evidence="7">
    <location>
        <begin position="237"/>
        <end position="263"/>
    </location>
</feature>
<feature type="transmembrane region" description="Helical" evidence="7">
    <location>
        <begin position="170"/>
        <end position="189"/>
    </location>
</feature>
<accession>A0ABP6PN42</accession>
<keyword evidence="2" id="KW-1003">Cell membrane</keyword>
<dbReference type="InterPro" id="IPR008457">
    <property type="entry name" value="Cu-R_CopD_dom"/>
</dbReference>
<dbReference type="PANTHER" id="PTHR34820">
    <property type="entry name" value="INNER MEMBRANE PROTEIN YEBZ"/>
    <property type="match status" value="1"/>
</dbReference>
<dbReference type="InterPro" id="IPR032694">
    <property type="entry name" value="CopC/D"/>
</dbReference>
<evidence type="ECO:0000256" key="4">
    <source>
        <dbReference type="ARBA" id="ARBA00022989"/>
    </source>
</evidence>
<organism evidence="9 10">
    <name type="scientific">Blastococcus jejuensis</name>
    <dbReference type="NCBI Taxonomy" id="351224"/>
    <lineage>
        <taxon>Bacteria</taxon>
        <taxon>Bacillati</taxon>
        <taxon>Actinomycetota</taxon>
        <taxon>Actinomycetes</taxon>
        <taxon>Geodermatophilales</taxon>
        <taxon>Geodermatophilaceae</taxon>
        <taxon>Blastococcus</taxon>
    </lineage>
</organism>
<keyword evidence="3 7" id="KW-0812">Transmembrane</keyword>
<name>A0ABP6PN42_9ACTN</name>
<evidence type="ECO:0000256" key="1">
    <source>
        <dbReference type="ARBA" id="ARBA00004651"/>
    </source>
</evidence>
<feature type="region of interest" description="Disordered" evidence="6">
    <location>
        <begin position="339"/>
        <end position="367"/>
    </location>
</feature>
<gene>
    <name evidence="9" type="ORF">GCM10010531_39470</name>
</gene>
<proteinExistence type="predicted"/>
<evidence type="ECO:0000256" key="3">
    <source>
        <dbReference type="ARBA" id="ARBA00022692"/>
    </source>
</evidence>
<keyword evidence="10" id="KW-1185">Reference proteome</keyword>
<feature type="transmembrane region" description="Helical" evidence="7">
    <location>
        <begin position="105"/>
        <end position="125"/>
    </location>
</feature>
<feature type="transmembrane region" description="Helical" evidence="7">
    <location>
        <begin position="201"/>
        <end position="225"/>
    </location>
</feature>